<keyword evidence="9 13" id="KW-0482">Metalloprotease</keyword>
<evidence type="ECO:0000259" key="15">
    <source>
        <dbReference type="Pfam" id="PF07504"/>
    </source>
</evidence>
<feature type="binding site" evidence="12">
    <location>
        <position position="473"/>
    </location>
    <ligand>
        <name>Zn(2+)</name>
        <dbReference type="ChEBI" id="CHEBI:29105"/>
        <note>catalytic</note>
    </ligand>
</feature>
<evidence type="ECO:0000256" key="2">
    <source>
        <dbReference type="ARBA" id="ARBA00006006"/>
    </source>
</evidence>
<comment type="cofactor">
    <cofactor evidence="12">
        <name>Zn(2+)</name>
        <dbReference type="ChEBI" id="CHEBI:29105"/>
    </cofactor>
    <text evidence="12">Binds 1 zinc ion per subunit.</text>
</comment>
<feature type="active site" evidence="11">
    <location>
        <position position="444"/>
    </location>
</feature>
<evidence type="ECO:0000256" key="9">
    <source>
        <dbReference type="ARBA" id="ARBA00023049"/>
    </source>
</evidence>
<feature type="binding site" evidence="12">
    <location>
        <position position="447"/>
    </location>
    <ligand>
        <name>Zn(2+)</name>
        <dbReference type="ChEBI" id="CHEBI:29105"/>
        <note>catalytic</note>
    </ligand>
</feature>
<evidence type="ECO:0000256" key="12">
    <source>
        <dbReference type="PIRSR" id="PIRSR601842-2"/>
    </source>
</evidence>
<comment type="caution">
    <text evidence="16">The sequence shown here is derived from an EMBL/GenBank/DDBJ whole genome shotgun (WGS) entry which is preliminary data.</text>
</comment>
<evidence type="ECO:0000313" key="17">
    <source>
        <dbReference type="Proteomes" id="UP001251528"/>
    </source>
</evidence>
<comment type="subcellular location">
    <subcellularLocation>
        <location evidence="1 13">Secreted</location>
    </subcellularLocation>
</comment>
<dbReference type="SUPFAM" id="SSF55486">
    <property type="entry name" value="Metalloproteases ('zincins'), catalytic domain"/>
    <property type="match status" value="1"/>
</dbReference>
<dbReference type="EMBL" id="JASWJB010000006">
    <property type="protein sequence ID" value="KAK2616393.1"/>
    <property type="molecule type" value="Genomic_DNA"/>
</dbReference>
<evidence type="ECO:0000256" key="10">
    <source>
        <dbReference type="ARBA" id="ARBA00023145"/>
    </source>
</evidence>
<dbReference type="GO" id="GO:0006508">
    <property type="term" value="P:proteolysis"/>
    <property type="evidence" value="ECO:0007669"/>
    <property type="project" value="UniProtKB-KW"/>
</dbReference>
<evidence type="ECO:0000256" key="6">
    <source>
        <dbReference type="ARBA" id="ARBA00022729"/>
    </source>
</evidence>
<feature type="compositionally biased region" description="Gly residues" evidence="14">
    <location>
        <begin position="673"/>
        <end position="713"/>
    </location>
</feature>
<feature type="signal peptide" evidence="13">
    <location>
        <begin position="1"/>
        <end position="19"/>
    </location>
</feature>
<feature type="compositionally biased region" description="Basic residues" evidence="14">
    <location>
        <begin position="714"/>
        <end position="730"/>
    </location>
</feature>
<dbReference type="Pfam" id="PF02128">
    <property type="entry name" value="Peptidase_M36"/>
    <property type="match status" value="1"/>
</dbReference>
<feature type="region of interest" description="Disordered" evidence="14">
    <location>
        <begin position="174"/>
        <end position="193"/>
    </location>
</feature>
<evidence type="ECO:0000256" key="11">
    <source>
        <dbReference type="PIRSR" id="PIRSR601842-1"/>
    </source>
</evidence>
<feature type="compositionally biased region" description="Acidic residues" evidence="14">
    <location>
        <begin position="662"/>
        <end position="672"/>
    </location>
</feature>
<feature type="region of interest" description="Disordered" evidence="14">
    <location>
        <begin position="642"/>
        <end position="730"/>
    </location>
</feature>
<evidence type="ECO:0000256" key="1">
    <source>
        <dbReference type="ARBA" id="ARBA00004613"/>
    </source>
</evidence>
<dbReference type="GO" id="GO:0004222">
    <property type="term" value="F:metalloendopeptidase activity"/>
    <property type="evidence" value="ECO:0007669"/>
    <property type="project" value="InterPro"/>
</dbReference>
<feature type="binding site" evidence="12">
    <location>
        <position position="248"/>
    </location>
    <ligand>
        <name>Zn(2+)</name>
        <dbReference type="ChEBI" id="CHEBI:29105"/>
        <note>catalytic</note>
    </ligand>
</feature>
<dbReference type="GO" id="GO:0005576">
    <property type="term" value="C:extracellular region"/>
    <property type="evidence" value="ECO:0007669"/>
    <property type="project" value="UniProtKB-SubCell"/>
</dbReference>
<dbReference type="InterPro" id="IPR011096">
    <property type="entry name" value="FTP_domain"/>
</dbReference>
<dbReference type="PRINTS" id="PR00999">
    <property type="entry name" value="FUNGALYSIN"/>
</dbReference>
<evidence type="ECO:0000256" key="3">
    <source>
        <dbReference type="ARBA" id="ARBA00022525"/>
    </source>
</evidence>
<evidence type="ECO:0000256" key="14">
    <source>
        <dbReference type="SAM" id="MobiDB-lite"/>
    </source>
</evidence>
<feature type="chain" id="PRO_5042314846" description="Extracellular metalloproteinase" evidence="13">
    <location>
        <begin position="20"/>
        <end position="730"/>
    </location>
</feature>
<feature type="compositionally biased region" description="Low complexity" evidence="14">
    <location>
        <begin position="180"/>
        <end position="190"/>
    </location>
</feature>
<sequence length="730" mass="79185">MIFWEMLVILGSVVPQAHSVAKPRQHGVNLHQYRPRTSSTYTPSHEVRHDMLPTTKGFKASAAKGESAYIDIATRTVRLSAPDSQFRLIDDHYVDTDGIAHVHFTQTLHGIDIDNTNFKVNVRSDGTIISYGHSFIKHPVNVENPLVKRRFSDPHEALKGAIEVLGLPAHLAQTTPTPVSGSERSFSFSSTHHNQSKPQAHLLYYALPNGTLALTWRLETDLGDRWLQSYVDAVSSKEVHAVVNYVAHATDVSFQVYEFGAKDPTEQERKIVTNPWNIESSPFGWMSKDKGRLAGNNVNVIVNGQELEGLGRSGKFVYEYSAQDQDLSQYSAASATQLFYTCNVYHDILYKLGFNEKAGNFQLTSNKGHIHEGDYIVANAQDHSGTNNANFATPVKGQTPRMNMYPWKDSNNGGGFTRDGGGVARDVGGVTRDGAFDAAIVIHEFTHGLSNRLTGGPSRADCLQDGESAGMGEGWSDFMALAALLKPTDKRSTDIPFSTWAVGNERGIRQYPYSTKTSVNPLSFESLQQIKEPHEVGTVWCTMLYEVLVNLMEKHGYTPNIIPEYGGEHAQAPKGGRHLAMKLVMTGMKFQPCHPDFVSARTAILDADKELTKGSNRCAILEGFAKRGLGLGARSGAYQNNYEVGKGCKPPDRTEQGGGEQGGEEQGGEEQGEGGWNSGGGGSGGGRPSGGSSGGGRPGGWSSGGGGSGGWGLRGRRVGHVSRRGSRSDE</sequence>
<name>A0AAJ0CYG3_9HYPO</name>
<dbReference type="PANTHER" id="PTHR33478:SF1">
    <property type="entry name" value="EXTRACELLULAR METALLOPROTEINASE MEP"/>
    <property type="match status" value="1"/>
</dbReference>
<dbReference type="Pfam" id="PF07504">
    <property type="entry name" value="FTP"/>
    <property type="match status" value="1"/>
</dbReference>
<keyword evidence="4 13" id="KW-0645">Protease</keyword>
<keyword evidence="5 12" id="KW-0479">Metal-binding</keyword>
<dbReference type="InterPro" id="IPR050371">
    <property type="entry name" value="Fungal_virulence_M36"/>
</dbReference>
<evidence type="ECO:0000256" key="4">
    <source>
        <dbReference type="ARBA" id="ARBA00022670"/>
    </source>
</evidence>
<dbReference type="PANTHER" id="PTHR33478">
    <property type="entry name" value="EXTRACELLULAR METALLOPROTEINASE MEP"/>
    <property type="match status" value="1"/>
</dbReference>
<feature type="binding site" evidence="12">
    <location>
        <position position="443"/>
    </location>
    <ligand>
        <name>Zn(2+)</name>
        <dbReference type="ChEBI" id="CHEBI:29105"/>
        <note>catalytic</note>
    </ligand>
</feature>
<dbReference type="Gene3D" id="3.10.170.10">
    <property type="match status" value="1"/>
</dbReference>
<feature type="domain" description="FTP" evidence="15">
    <location>
        <begin position="85"/>
        <end position="135"/>
    </location>
</feature>
<evidence type="ECO:0000313" key="16">
    <source>
        <dbReference type="EMBL" id="KAK2616393.1"/>
    </source>
</evidence>
<keyword evidence="7 13" id="KW-0378">Hydrolase</keyword>
<keyword evidence="8 12" id="KW-0862">Zinc</keyword>
<gene>
    <name evidence="16" type="ORF">QQS21_000634</name>
</gene>
<keyword evidence="3 13" id="KW-0964">Secreted</keyword>
<dbReference type="CDD" id="cd09596">
    <property type="entry name" value="M36"/>
    <property type="match status" value="1"/>
</dbReference>
<reference evidence="16" key="1">
    <citation type="submission" date="2023-06" db="EMBL/GenBank/DDBJ databases">
        <title>Conoideocrella luteorostrata (Hypocreales: Clavicipitaceae), a potential biocontrol fungus for elongate hemlock scale in United States Christmas tree production areas.</title>
        <authorList>
            <person name="Barrett H."/>
            <person name="Lovett B."/>
            <person name="Macias A.M."/>
            <person name="Stajich J.E."/>
            <person name="Kasson M.T."/>
        </authorList>
    </citation>
    <scope>NUCLEOTIDE SEQUENCE</scope>
    <source>
        <strain evidence="16">ARSEF 14590</strain>
    </source>
</reference>
<dbReference type="GO" id="GO:0008270">
    <property type="term" value="F:zinc ion binding"/>
    <property type="evidence" value="ECO:0007669"/>
    <property type="project" value="InterPro"/>
</dbReference>
<keyword evidence="10 13" id="KW-0865">Zymogen</keyword>
<protein>
    <recommendedName>
        <fullName evidence="13">Extracellular metalloproteinase</fullName>
        <ecNumber evidence="13">3.4.24.-</ecNumber>
    </recommendedName>
    <alternativeName>
        <fullName evidence="13">Fungalysin</fullName>
    </alternativeName>
</protein>
<dbReference type="Proteomes" id="UP001251528">
    <property type="component" value="Unassembled WGS sequence"/>
</dbReference>
<dbReference type="InterPro" id="IPR001842">
    <property type="entry name" value="Peptidase_M36"/>
</dbReference>
<dbReference type="Gene3D" id="1.10.390.10">
    <property type="entry name" value="Neutral Protease Domain 2"/>
    <property type="match status" value="1"/>
</dbReference>
<accession>A0AAJ0CYG3</accession>
<dbReference type="EC" id="3.4.24.-" evidence="13"/>
<keyword evidence="6 13" id="KW-0732">Signal</keyword>
<keyword evidence="17" id="KW-1185">Reference proteome</keyword>
<evidence type="ECO:0000256" key="13">
    <source>
        <dbReference type="RuleBase" id="RU364017"/>
    </source>
</evidence>
<evidence type="ECO:0000256" key="8">
    <source>
        <dbReference type="ARBA" id="ARBA00022833"/>
    </source>
</evidence>
<comment type="similarity">
    <text evidence="2 13">Belongs to the peptidase M36 family.</text>
</comment>
<organism evidence="16 17">
    <name type="scientific">Conoideocrella luteorostrata</name>
    <dbReference type="NCBI Taxonomy" id="1105319"/>
    <lineage>
        <taxon>Eukaryota</taxon>
        <taxon>Fungi</taxon>
        <taxon>Dikarya</taxon>
        <taxon>Ascomycota</taxon>
        <taxon>Pezizomycotina</taxon>
        <taxon>Sordariomycetes</taxon>
        <taxon>Hypocreomycetidae</taxon>
        <taxon>Hypocreales</taxon>
        <taxon>Clavicipitaceae</taxon>
        <taxon>Conoideocrella</taxon>
    </lineage>
</organism>
<dbReference type="InterPro" id="IPR027268">
    <property type="entry name" value="Peptidase_M4/M1_CTD_sf"/>
</dbReference>
<dbReference type="AlphaFoldDB" id="A0AAJ0CYG3"/>
<proteinExistence type="inferred from homology"/>
<evidence type="ECO:0000256" key="7">
    <source>
        <dbReference type="ARBA" id="ARBA00022801"/>
    </source>
</evidence>
<evidence type="ECO:0000256" key="5">
    <source>
        <dbReference type="ARBA" id="ARBA00022723"/>
    </source>
</evidence>